<feature type="region of interest" description="Disordered" evidence="1">
    <location>
        <begin position="1"/>
        <end position="30"/>
    </location>
</feature>
<proteinExistence type="predicted"/>
<reference evidence="2" key="1">
    <citation type="submission" date="2021-11" db="EMBL/GenBank/DDBJ databases">
        <authorList>
            <consortium name="Genoscope - CEA"/>
            <person name="William W."/>
        </authorList>
    </citation>
    <scope>NUCLEOTIDE SEQUENCE</scope>
</reference>
<comment type="caution">
    <text evidence="2">The sequence shown here is derived from an EMBL/GenBank/DDBJ whole genome shotgun (WGS) entry which is preliminary data.</text>
</comment>
<gene>
    <name evidence="2" type="ORF">PECAL_3P06180</name>
</gene>
<dbReference type="Proteomes" id="UP000789595">
    <property type="component" value="Unassembled WGS sequence"/>
</dbReference>
<name>A0A8J2SDK2_9STRA</name>
<dbReference type="EMBL" id="CAKKNE010000003">
    <property type="protein sequence ID" value="CAH0370718.1"/>
    <property type="molecule type" value="Genomic_DNA"/>
</dbReference>
<evidence type="ECO:0000313" key="2">
    <source>
        <dbReference type="EMBL" id="CAH0370718.1"/>
    </source>
</evidence>
<organism evidence="2 3">
    <name type="scientific">Pelagomonas calceolata</name>
    <dbReference type="NCBI Taxonomy" id="35677"/>
    <lineage>
        <taxon>Eukaryota</taxon>
        <taxon>Sar</taxon>
        <taxon>Stramenopiles</taxon>
        <taxon>Ochrophyta</taxon>
        <taxon>Pelagophyceae</taxon>
        <taxon>Pelagomonadales</taxon>
        <taxon>Pelagomonadaceae</taxon>
        <taxon>Pelagomonas</taxon>
    </lineage>
</organism>
<evidence type="ECO:0000256" key="1">
    <source>
        <dbReference type="SAM" id="MobiDB-lite"/>
    </source>
</evidence>
<dbReference type="AlphaFoldDB" id="A0A8J2SDK2"/>
<protein>
    <submittedName>
        <fullName evidence="2">Uncharacterized protein</fullName>
    </submittedName>
</protein>
<accession>A0A8J2SDK2</accession>
<keyword evidence="3" id="KW-1185">Reference proteome</keyword>
<evidence type="ECO:0000313" key="3">
    <source>
        <dbReference type="Proteomes" id="UP000789595"/>
    </source>
</evidence>
<sequence>MRHPWAPTYQSEQSGASPPFGGAARRWRGRRTSPAEADTLRFWLDVWLDAFRAALSLERWGLQRMEDVLLAAPGRRRLRIHGSKVDPERAYAYANGTTFAAVEGAAFVRRTFGYDLANPPATPRHEGYWFSVGIDAQDRLPPAGLVPAWPSMRPAPPARTAYRVNCVACAEPHCLQKPRRARRRPG</sequence>